<dbReference type="AlphaFoldDB" id="A0A1H9WKP5"/>
<reference evidence="2" key="1">
    <citation type="submission" date="2016-10" db="EMBL/GenBank/DDBJ databases">
        <authorList>
            <person name="Varghese N."/>
            <person name="Submissions S."/>
        </authorList>
    </citation>
    <scope>NUCLEOTIDE SEQUENCE [LARGE SCALE GENOMIC DNA]</scope>
    <source>
        <strain evidence="2">CGMCC 4.6825</strain>
    </source>
</reference>
<dbReference type="Proteomes" id="UP000182841">
    <property type="component" value="Unassembled WGS sequence"/>
</dbReference>
<evidence type="ECO:0000313" key="1">
    <source>
        <dbReference type="EMBL" id="SES34401.1"/>
    </source>
</evidence>
<organism evidence="1 2">
    <name type="scientific">Streptomyces qinglanensis</name>
    <dbReference type="NCBI Taxonomy" id="943816"/>
    <lineage>
        <taxon>Bacteria</taxon>
        <taxon>Bacillati</taxon>
        <taxon>Actinomycetota</taxon>
        <taxon>Actinomycetes</taxon>
        <taxon>Kitasatosporales</taxon>
        <taxon>Streptomycetaceae</taxon>
        <taxon>Streptomyces</taxon>
    </lineage>
</organism>
<keyword evidence="2" id="KW-1185">Reference proteome</keyword>
<sequence>MPTNSLRIHSRDRTLEEVQRHLNLFARIRLSQHSQDLGKQTVPFVQSISGVPPQVGYALETRKQHRISQCLGVRVRELEIIRVTEEEPTPFLSQYRHCRSRDG</sequence>
<name>A0A1H9WKP5_9ACTN</name>
<accession>A0A1H9WKP5</accession>
<gene>
    <name evidence="1" type="ORF">SAMN05421870_118115</name>
</gene>
<evidence type="ECO:0000313" key="2">
    <source>
        <dbReference type="Proteomes" id="UP000182841"/>
    </source>
</evidence>
<proteinExistence type="predicted"/>
<dbReference type="EMBL" id="FOGO01000018">
    <property type="protein sequence ID" value="SES34401.1"/>
    <property type="molecule type" value="Genomic_DNA"/>
</dbReference>
<protein>
    <submittedName>
        <fullName evidence="1">Uncharacterized protein</fullName>
    </submittedName>
</protein>